<accession>A0A9X2DBG7</accession>
<evidence type="ECO:0000313" key="1">
    <source>
        <dbReference type="EMBL" id="MCM0622857.1"/>
    </source>
</evidence>
<organism evidence="1 2">
    <name type="scientific">Nocardioides bruguierae</name>
    <dbReference type="NCBI Taxonomy" id="2945102"/>
    <lineage>
        <taxon>Bacteria</taxon>
        <taxon>Bacillati</taxon>
        <taxon>Actinomycetota</taxon>
        <taxon>Actinomycetes</taxon>
        <taxon>Propionibacteriales</taxon>
        <taxon>Nocardioidaceae</taxon>
        <taxon>Nocardioides</taxon>
    </lineage>
</organism>
<dbReference type="RefSeq" id="WP_250829013.1">
    <property type="nucleotide sequence ID" value="NZ_JAMOIL010000055.1"/>
</dbReference>
<protein>
    <submittedName>
        <fullName evidence="1">Uncharacterized protein</fullName>
    </submittedName>
</protein>
<evidence type="ECO:0000313" key="2">
    <source>
        <dbReference type="Proteomes" id="UP001139485"/>
    </source>
</evidence>
<dbReference type="EMBL" id="JAMOIL010000055">
    <property type="protein sequence ID" value="MCM0622857.1"/>
    <property type="molecule type" value="Genomic_DNA"/>
</dbReference>
<name>A0A9X2DBG7_9ACTN</name>
<dbReference type="Proteomes" id="UP001139485">
    <property type="component" value="Unassembled WGS sequence"/>
</dbReference>
<gene>
    <name evidence="1" type="ORF">M8330_21440</name>
</gene>
<dbReference type="AlphaFoldDB" id="A0A9X2DBG7"/>
<proteinExistence type="predicted"/>
<sequence>MDITDLEQADGELASLLRKCEAVFRGSKLSPSRQTLMVNRVAALQTAFELVAEAKLRRAT</sequence>
<reference evidence="1" key="1">
    <citation type="submission" date="2022-05" db="EMBL/GenBank/DDBJ databases">
        <authorList>
            <person name="Tuo L."/>
        </authorList>
    </citation>
    <scope>NUCLEOTIDE SEQUENCE</scope>
    <source>
        <strain evidence="1">BSK12Z-4</strain>
    </source>
</reference>
<comment type="caution">
    <text evidence="1">The sequence shown here is derived from an EMBL/GenBank/DDBJ whole genome shotgun (WGS) entry which is preliminary data.</text>
</comment>
<keyword evidence="2" id="KW-1185">Reference proteome</keyword>